<accession>A0AAU8B0E0</accession>
<protein>
    <recommendedName>
        <fullName evidence="4">Lipoprotein</fullName>
    </recommendedName>
</protein>
<dbReference type="PROSITE" id="PS51257">
    <property type="entry name" value="PROKAR_LIPOPROTEIN"/>
    <property type="match status" value="1"/>
</dbReference>
<proteinExistence type="predicted"/>
<dbReference type="EMBL" id="PP511773">
    <property type="protein sequence ID" value="XCD07259.1"/>
    <property type="molecule type" value="Genomic_DNA"/>
</dbReference>
<reference evidence="1" key="1">
    <citation type="submission" date="2024-03" db="EMBL/GenBank/DDBJ databases">
        <title>Diverse circular DNA viruses in blood, oral, and fecal samples of captive lemurs.</title>
        <authorList>
            <person name="Paietta E.N."/>
            <person name="Kraberger S."/>
            <person name="Lund M.C."/>
            <person name="Custer J.M."/>
            <person name="Vargas K.M."/>
            <person name="Ehmke E.E."/>
            <person name="Yoder A.D."/>
            <person name="Varsani A."/>
        </authorList>
    </citation>
    <scope>NUCLEOTIDE SEQUENCE</scope>
    <source>
        <strain evidence="1">Duke_24FS_142</strain>
        <strain evidence="2">Duke_26_122</strain>
        <strain evidence="3">Duke_29_58</strain>
    </source>
</reference>
<evidence type="ECO:0000313" key="2">
    <source>
        <dbReference type="EMBL" id="XCD07259.1"/>
    </source>
</evidence>
<evidence type="ECO:0008006" key="4">
    <source>
        <dbReference type="Google" id="ProtNLM"/>
    </source>
</evidence>
<organism evidence="1">
    <name type="scientific">Dulem virus 76</name>
    <dbReference type="NCBI Taxonomy" id="3145787"/>
    <lineage>
        <taxon>Viruses</taxon>
        <taxon>Monodnaviria</taxon>
        <taxon>Sangervirae</taxon>
        <taxon>Phixviricota</taxon>
        <taxon>Malgrandaviricetes</taxon>
        <taxon>Petitvirales</taxon>
        <taxon>Microviridae</taxon>
        <taxon>Microvirus</taxon>
    </lineage>
</organism>
<evidence type="ECO:0000313" key="1">
    <source>
        <dbReference type="EMBL" id="XCD05697.1"/>
    </source>
</evidence>
<sequence>MIKFVKFFLLMGFLSACAQLEVDRQYTEFYTLDGVGYVCEYVHGERISCKRKEQKDGTQELALAAQIFDL</sequence>
<dbReference type="EMBL" id="PP511875">
    <property type="protein sequence ID" value="XCD08246.1"/>
    <property type="molecule type" value="Genomic_DNA"/>
</dbReference>
<evidence type="ECO:0000313" key="3">
    <source>
        <dbReference type="EMBL" id="XCD08246.1"/>
    </source>
</evidence>
<name>A0AAU8B0E0_9VIRU</name>
<dbReference type="EMBL" id="PP511595">
    <property type="protein sequence ID" value="XCD05697.1"/>
    <property type="molecule type" value="Genomic_DNA"/>
</dbReference>